<feature type="binding site" evidence="4">
    <location>
        <begin position="87"/>
        <end position="88"/>
    </location>
    <ligand>
        <name>phosphate</name>
        <dbReference type="ChEBI" id="CHEBI:43474"/>
    </ligand>
</feature>
<evidence type="ECO:0000313" key="6">
    <source>
        <dbReference type="EMBL" id="PID57028.1"/>
    </source>
</evidence>
<dbReference type="EMBL" id="PDPS01000029">
    <property type="protein sequence ID" value="PID57028.1"/>
    <property type="molecule type" value="Genomic_DNA"/>
</dbReference>
<evidence type="ECO:0000256" key="4">
    <source>
        <dbReference type="HAMAP-Rule" id="MF_01963"/>
    </source>
</evidence>
<accession>A0A2G6E5G5</accession>
<comment type="subunit">
    <text evidence="4">Homohexamer. Dimer of a homotrimer.</text>
</comment>
<organism evidence="6 7">
    <name type="scientific">candidate division KSB3 bacterium</name>
    <dbReference type="NCBI Taxonomy" id="2044937"/>
    <lineage>
        <taxon>Bacteria</taxon>
        <taxon>candidate division KSB3</taxon>
    </lineage>
</organism>
<comment type="pathway">
    <text evidence="4">Amino-acid biosynthesis; L-methionine biosynthesis via salvage pathway; S-methyl-5-thio-alpha-D-ribose 1-phosphate from S-methyl-5'-thioadenosine (phosphorylase route): step 1/1.</text>
</comment>
<dbReference type="GO" id="GO:0017061">
    <property type="term" value="F:S-methyl-5-thioadenosine phosphorylase activity"/>
    <property type="evidence" value="ECO:0007669"/>
    <property type="project" value="UniProtKB-UniRule"/>
</dbReference>
<feature type="binding site" evidence="4">
    <location>
        <position position="185"/>
    </location>
    <ligand>
        <name>substrate</name>
    </ligand>
</feature>
<dbReference type="AlphaFoldDB" id="A0A2G6E5G5"/>
<dbReference type="PANTHER" id="PTHR42679">
    <property type="entry name" value="S-METHYL-5'-THIOADENOSINE PHOSPHORYLASE"/>
    <property type="match status" value="1"/>
</dbReference>
<feature type="binding site" evidence="4">
    <location>
        <begin position="209"/>
        <end position="211"/>
    </location>
    <ligand>
        <name>substrate</name>
    </ligand>
</feature>
<dbReference type="EC" id="2.4.2.28" evidence="4"/>
<feature type="binding site" evidence="4">
    <location>
        <begin position="54"/>
        <end position="55"/>
    </location>
    <ligand>
        <name>phosphate</name>
        <dbReference type="ChEBI" id="CHEBI:43474"/>
    </ligand>
</feature>
<proteinExistence type="inferred from homology"/>
<gene>
    <name evidence="4 6" type="primary">mtnP</name>
    <name evidence="6" type="ORF">CSB45_08880</name>
</gene>
<dbReference type="Proteomes" id="UP000229740">
    <property type="component" value="Unassembled WGS sequence"/>
</dbReference>
<evidence type="ECO:0000256" key="1">
    <source>
        <dbReference type="ARBA" id="ARBA00022676"/>
    </source>
</evidence>
<reference evidence="6 7" key="1">
    <citation type="submission" date="2017-10" db="EMBL/GenBank/DDBJ databases">
        <title>Novel microbial diversity and functional potential in the marine mammal oral microbiome.</title>
        <authorList>
            <person name="Dudek N.K."/>
            <person name="Sun C.L."/>
            <person name="Burstein D."/>
            <person name="Kantor R.S."/>
            <person name="Aliaga Goltsman D.S."/>
            <person name="Bik E.M."/>
            <person name="Thomas B.C."/>
            <person name="Banfield J.F."/>
            <person name="Relman D.A."/>
        </authorList>
    </citation>
    <scope>NUCLEOTIDE SEQUENCE [LARGE SCALE GENOMIC DNA]</scope>
    <source>
        <strain evidence="6">DOLZORAL124_49_17</strain>
    </source>
</reference>
<feature type="site" description="Important for substrate specificity" evidence="4">
    <location>
        <position position="222"/>
    </location>
</feature>
<dbReference type="NCBIfam" id="TIGR01694">
    <property type="entry name" value="MTAP"/>
    <property type="match status" value="1"/>
</dbReference>
<protein>
    <recommendedName>
        <fullName evidence="4">S-methyl-5'-thioadenosine phosphorylase</fullName>
        <ecNumber evidence="4">2.4.2.28</ecNumber>
    </recommendedName>
    <alternativeName>
        <fullName evidence="4">5'-methylthioadenosine phosphorylase</fullName>
        <shortName evidence="4">MTA phosphorylase</shortName>
        <shortName evidence="4">MTAP</shortName>
    </alternativeName>
</protein>
<comment type="function">
    <text evidence="4">Catalyzes the reversible phosphorylation of S-methyl-5'-thioadenosine (MTA) to adenine and 5-methylthioribose-1-phosphate. Involved in the breakdown of MTA, a major by-product of polyamine biosynthesis. Responsible for the first step in the methionine salvage pathway after MTA has been generated from S-adenosylmethionine. Has broad substrate specificity with 6-aminopurine nucleosides as preferred substrates.</text>
</comment>
<dbReference type="InterPro" id="IPR000845">
    <property type="entry name" value="Nucleoside_phosphorylase_d"/>
</dbReference>
<dbReference type="CDD" id="cd09010">
    <property type="entry name" value="MTAP_SsMTAPII_like_MTIP"/>
    <property type="match status" value="1"/>
</dbReference>
<name>A0A2G6E5G5_9BACT</name>
<dbReference type="GO" id="GO:0019509">
    <property type="term" value="P:L-methionine salvage from methylthioadenosine"/>
    <property type="evidence" value="ECO:0007669"/>
    <property type="project" value="UniProtKB-UniRule"/>
</dbReference>
<evidence type="ECO:0000259" key="5">
    <source>
        <dbReference type="Pfam" id="PF01048"/>
    </source>
</evidence>
<feature type="binding site" evidence="4">
    <location>
        <position position="12"/>
    </location>
    <ligand>
        <name>phosphate</name>
        <dbReference type="ChEBI" id="CHEBI:43474"/>
    </ligand>
</feature>
<feature type="binding site" evidence="4">
    <location>
        <position position="186"/>
    </location>
    <ligand>
        <name>phosphate</name>
        <dbReference type="ChEBI" id="CHEBI:43474"/>
    </ligand>
</feature>
<keyword evidence="1 4" id="KW-0328">Glycosyltransferase</keyword>
<dbReference type="PANTHER" id="PTHR42679:SF2">
    <property type="entry name" value="S-METHYL-5'-THIOADENOSINE PHOSPHORYLASE"/>
    <property type="match status" value="1"/>
</dbReference>
<keyword evidence="3 4" id="KW-0660">Purine salvage</keyword>
<evidence type="ECO:0000313" key="7">
    <source>
        <dbReference type="Proteomes" id="UP000229740"/>
    </source>
</evidence>
<feature type="site" description="Important for substrate specificity" evidence="4">
    <location>
        <position position="167"/>
    </location>
</feature>
<dbReference type="Pfam" id="PF01048">
    <property type="entry name" value="PNP_UDP_1"/>
    <property type="match status" value="1"/>
</dbReference>
<evidence type="ECO:0000256" key="2">
    <source>
        <dbReference type="ARBA" id="ARBA00022679"/>
    </source>
</evidence>
<feature type="domain" description="Nucleoside phosphorylase" evidence="5">
    <location>
        <begin position="6"/>
        <end position="244"/>
    </location>
</feature>
<comment type="similarity">
    <text evidence="4">Belongs to the PNP/MTAP phosphorylase family. MTAP subfamily.</text>
</comment>
<dbReference type="SUPFAM" id="SSF53167">
    <property type="entry name" value="Purine and uridine phosphorylases"/>
    <property type="match status" value="1"/>
</dbReference>
<dbReference type="UniPathway" id="UPA00904">
    <property type="reaction ID" value="UER00873"/>
</dbReference>
<dbReference type="GO" id="GO:0005829">
    <property type="term" value="C:cytosol"/>
    <property type="evidence" value="ECO:0007669"/>
    <property type="project" value="TreeGrafter"/>
</dbReference>
<comment type="caution">
    <text evidence="6">The sequence shown here is derived from an EMBL/GenBank/DDBJ whole genome shotgun (WGS) entry which is preliminary data.</text>
</comment>
<comment type="catalytic activity">
    <reaction evidence="4">
        <text>S-methyl-5'-thioadenosine + phosphate = 5-(methylsulfanyl)-alpha-D-ribose 1-phosphate + adenine</text>
        <dbReference type="Rhea" id="RHEA:11852"/>
        <dbReference type="ChEBI" id="CHEBI:16708"/>
        <dbReference type="ChEBI" id="CHEBI:17509"/>
        <dbReference type="ChEBI" id="CHEBI:43474"/>
        <dbReference type="ChEBI" id="CHEBI:58533"/>
        <dbReference type="EC" id="2.4.2.28"/>
    </reaction>
</comment>
<dbReference type="FunFam" id="3.40.50.1580:FF:000012">
    <property type="entry name" value="Probable 6-oxopurine nucleoside phosphorylase"/>
    <property type="match status" value="1"/>
</dbReference>
<sequence>MSNVTTGVIGGSGLYEMESLTDIEYRRVETPFGDPSDEYVIGTLEGRKIAFLPRHGRGHRLLPSELNFRANIYGFKLLGVEHIISVSAVGSLRESIAPLDVVVPDQFFDRSRQRVSTFFGNGLVGHIAFADPICPDLAALIYQGAVDNGARTHKGGTYLCMEGPAFSTRAESNVYRQWGMDVIGMTNLQEAKLAREAEICYATMAMVTDYDCWHEEEEDVTVDAIIANLNKNVNLAKRIIQSVVPKISSKRSCICESALKYALMTAPDLVPDETKRSLNAIVGRYLS</sequence>
<dbReference type="InterPro" id="IPR035994">
    <property type="entry name" value="Nucleoside_phosphorylase_sf"/>
</dbReference>
<dbReference type="GO" id="GO:0006166">
    <property type="term" value="P:purine ribonucleoside salvage"/>
    <property type="evidence" value="ECO:0007669"/>
    <property type="project" value="UniProtKB-KW"/>
</dbReference>
<keyword evidence="2 4" id="KW-0808">Transferase</keyword>
<dbReference type="Gene3D" id="3.40.50.1580">
    <property type="entry name" value="Nucleoside phosphorylase domain"/>
    <property type="match status" value="1"/>
</dbReference>
<dbReference type="InterPro" id="IPR010044">
    <property type="entry name" value="MTAP"/>
</dbReference>
<dbReference type="HAMAP" id="MF_01963">
    <property type="entry name" value="MTAP"/>
    <property type="match status" value="1"/>
</dbReference>
<evidence type="ECO:0000256" key="3">
    <source>
        <dbReference type="ARBA" id="ARBA00022726"/>
    </source>
</evidence>